<feature type="non-terminal residue" evidence="2">
    <location>
        <position position="91"/>
    </location>
</feature>
<dbReference type="EMBL" id="JANBUY010000456">
    <property type="protein sequence ID" value="KAJ2858901.1"/>
    <property type="molecule type" value="Genomic_DNA"/>
</dbReference>
<sequence>MAISAANETPKFATLSKTNFANIDIKQSPEGIWLINDYTQFKSTQTLHGLPIPVRKLAPAIPESVLTEVEKPAETTDDKPQPSTGKSVDVP</sequence>
<proteinExistence type="predicted"/>
<accession>A0A9W8IC02</accession>
<gene>
    <name evidence="2" type="ORF">GGH94_006388</name>
</gene>
<protein>
    <submittedName>
        <fullName evidence="2">Uncharacterized protein</fullName>
    </submittedName>
</protein>
<evidence type="ECO:0000256" key="1">
    <source>
        <dbReference type="SAM" id="MobiDB-lite"/>
    </source>
</evidence>
<comment type="caution">
    <text evidence="2">The sequence shown here is derived from an EMBL/GenBank/DDBJ whole genome shotgun (WGS) entry which is preliminary data.</text>
</comment>
<reference evidence="2" key="1">
    <citation type="submission" date="2022-07" db="EMBL/GenBank/DDBJ databases">
        <title>Phylogenomic reconstructions and comparative analyses of Kickxellomycotina fungi.</title>
        <authorList>
            <person name="Reynolds N.K."/>
            <person name="Stajich J.E."/>
            <person name="Barry K."/>
            <person name="Grigoriev I.V."/>
            <person name="Crous P."/>
            <person name="Smith M.E."/>
        </authorList>
    </citation>
    <scope>NUCLEOTIDE SEQUENCE</scope>
    <source>
        <strain evidence="2">RSA 476</strain>
    </source>
</reference>
<feature type="compositionally biased region" description="Basic and acidic residues" evidence="1">
    <location>
        <begin position="68"/>
        <end position="80"/>
    </location>
</feature>
<dbReference type="Proteomes" id="UP001140074">
    <property type="component" value="Unassembled WGS sequence"/>
</dbReference>
<keyword evidence="3" id="KW-1185">Reference proteome</keyword>
<dbReference type="AlphaFoldDB" id="A0A9W8IC02"/>
<name>A0A9W8IC02_9FUNG</name>
<feature type="compositionally biased region" description="Polar residues" evidence="1">
    <location>
        <begin position="81"/>
        <end position="91"/>
    </location>
</feature>
<evidence type="ECO:0000313" key="2">
    <source>
        <dbReference type="EMBL" id="KAJ2858901.1"/>
    </source>
</evidence>
<evidence type="ECO:0000313" key="3">
    <source>
        <dbReference type="Proteomes" id="UP001140074"/>
    </source>
</evidence>
<organism evidence="2 3">
    <name type="scientific">Coemansia aciculifera</name>
    <dbReference type="NCBI Taxonomy" id="417176"/>
    <lineage>
        <taxon>Eukaryota</taxon>
        <taxon>Fungi</taxon>
        <taxon>Fungi incertae sedis</taxon>
        <taxon>Zoopagomycota</taxon>
        <taxon>Kickxellomycotina</taxon>
        <taxon>Kickxellomycetes</taxon>
        <taxon>Kickxellales</taxon>
        <taxon>Kickxellaceae</taxon>
        <taxon>Coemansia</taxon>
    </lineage>
</organism>
<feature type="region of interest" description="Disordered" evidence="1">
    <location>
        <begin position="65"/>
        <end position="91"/>
    </location>
</feature>